<gene>
    <name evidence="1" type="ORF">L6164_022685</name>
</gene>
<dbReference type="Proteomes" id="UP000828941">
    <property type="component" value="Chromosome 9"/>
</dbReference>
<accession>A0ACB9MGC8</accession>
<evidence type="ECO:0000313" key="1">
    <source>
        <dbReference type="EMBL" id="KAI4323048.1"/>
    </source>
</evidence>
<proteinExistence type="predicted"/>
<dbReference type="EMBL" id="CM039434">
    <property type="protein sequence ID" value="KAI4323048.1"/>
    <property type="molecule type" value="Genomic_DNA"/>
</dbReference>
<protein>
    <submittedName>
        <fullName evidence="1">Uncharacterized protein</fullName>
    </submittedName>
</protein>
<name>A0ACB9MGC8_BAUVA</name>
<keyword evidence="2" id="KW-1185">Reference proteome</keyword>
<organism evidence="1 2">
    <name type="scientific">Bauhinia variegata</name>
    <name type="common">Purple orchid tree</name>
    <name type="synonym">Phanera variegata</name>
    <dbReference type="NCBI Taxonomy" id="167791"/>
    <lineage>
        <taxon>Eukaryota</taxon>
        <taxon>Viridiplantae</taxon>
        <taxon>Streptophyta</taxon>
        <taxon>Embryophyta</taxon>
        <taxon>Tracheophyta</taxon>
        <taxon>Spermatophyta</taxon>
        <taxon>Magnoliopsida</taxon>
        <taxon>eudicotyledons</taxon>
        <taxon>Gunneridae</taxon>
        <taxon>Pentapetalae</taxon>
        <taxon>rosids</taxon>
        <taxon>fabids</taxon>
        <taxon>Fabales</taxon>
        <taxon>Fabaceae</taxon>
        <taxon>Cercidoideae</taxon>
        <taxon>Cercideae</taxon>
        <taxon>Bauhiniinae</taxon>
        <taxon>Bauhinia</taxon>
    </lineage>
</organism>
<comment type="caution">
    <text evidence="1">The sequence shown here is derived from an EMBL/GenBank/DDBJ whole genome shotgun (WGS) entry which is preliminary data.</text>
</comment>
<reference evidence="1 2" key="1">
    <citation type="journal article" date="2022" name="DNA Res.">
        <title>Chromosomal-level genome assembly of the orchid tree Bauhinia variegata (Leguminosae; Cercidoideae) supports the allotetraploid origin hypothesis of Bauhinia.</title>
        <authorList>
            <person name="Zhong Y."/>
            <person name="Chen Y."/>
            <person name="Zheng D."/>
            <person name="Pang J."/>
            <person name="Liu Y."/>
            <person name="Luo S."/>
            <person name="Meng S."/>
            <person name="Qian L."/>
            <person name="Wei D."/>
            <person name="Dai S."/>
            <person name="Zhou R."/>
        </authorList>
    </citation>
    <scope>NUCLEOTIDE SEQUENCE [LARGE SCALE GENOMIC DNA]</scope>
    <source>
        <strain evidence="1">BV-YZ2020</strain>
    </source>
</reference>
<sequence>MKNGEYSKPPSTLLYKYPLHFYLQSNSSNISSDSLRNQLNSFATHHITSIAIQVPSPRSQGPESLFMTLAAALTPKRSPLTQRRRQRQQLAVLR</sequence>
<evidence type="ECO:0000313" key="2">
    <source>
        <dbReference type="Proteomes" id="UP000828941"/>
    </source>
</evidence>